<feature type="non-terminal residue" evidence="2">
    <location>
        <position position="1"/>
    </location>
</feature>
<accession>A0A4Y1QXC8</accession>
<sequence>SSLFSREKTGCRLPELAGAASEHPWPRDWWRWNHRRVPYLSRPISQPLVTCAGRKLRKNDRSSSKITKTSRPPISLLRPPFPSTQVVDERRHPPPGHP</sequence>
<dbReference type="AlphaFoldDB" id="A0A4Y1QXC8"/>
<gene>
    <name evidence="2" type="ORF">Prudu_005341</name>
</gene>
<reference evidence="2" key="1">
    <citation type="journal article" date="2019" name="Science">
        <title>Mutation of a bHLH transcription factor allowed almond domestication.</title>
        <authorList>
            <person name="Sanchez-Perez R."/>
            <person name="Pavan S."/>
            <person name="Mazzeo R."/>
            <person name="Moldovan C."/>
            <person name="Aiese Cigliano R."/>
            <person name="Del Cueto J."/>
            <person name="Ricciardi F."/>
            <person name="Lotti C."/>
            <person name="Ricciardi L."/>
            <person name="Dicenta F."/>
            <person name="Lopez-Marques R.L."/>
            <person name="Lindberg Moller B."/>
        </authorList>
    </citation>
    <scope>NUCLEOTIDE SEQUENCE</scope>
</reference>
<evidence type="ECO:0000256" key="1">
    <source>
        <dbReference type="SAM" id="MobiDB-lite"/>
    </source>
</evidence>
<proteinExistence type="predicted"/>
<organism evidence="2">
    <name type="scientific">Prunus dulcis</name>
    <name type="common">Almond</name>
    <name type="synonym">Amygdalus dulcis</name>
    <dbReference type="NCBI Taxonomy" id="3755"/>
    <lineage>
        <taxon>Eukaryota</taxon>
        <taxon>Viridiplantae</taxon>
        <taxon>Streptophyta</taxon>
        <taxon>Embryophyta</taxon>
        <taxon>Tracheophyta</taxon>
        <taxon>Spermatophyta</taxon>
        <taxon>Magnoliopsida</taxon>
        <taxon>eudicotyledons</taxon>
        <taxon>Gunneridae</taxon>
        <taxon>Pentapetalae</taxon>
        <taxon>rosids</taxon>
        <taxon>fabids</taxon>
        <taxon>Rosales</taxon>
        <taxon>Rosaceae</taxon>
        <taxon>Amygdaloideae</taxon>
        <taxon>Amygdaleae</taxon>
        <taxon>Prunus</taxon>
    </lineage>
</organism>
<protein>
    <submittedName>
        <fullName evidence="2">Uncharacterized protein</fullName>
    </submittedName>
</protein>
<dbReference type="EMBL" id="AP019298">
    <property type="protein sequence ID" value="BBG96511.1"/>
    <property type="molecule type" value="Genomic_DNA"/>
</dbReference>
<feature type="region of interest" description="Disordered" evidence="1">
    <location>
        <begin position="51"/>
        <end position="98"/>
    </location>
</feature>
<evidence type="ECO:0000313" key="2">
    <source>
        <dbReference type="EMBL" id="BBG96511.1"/>
    </source>
</evidence>
<name>A0A4Y1QXC8_PRUDU</name>